<name>A0A3N0YD77_ANAGA</name>
<gene>
    <name evidence="1" type="ORF">DPX16_11853</name>
</gene>
<comment type="caution">
    <text evidence="1">The sequence shown here is derived from an EMBL/GenBank/DDBJ whole genome shotgun (WGS) entry which is preliminary data.</text>
</comment>
<sequence>MVAGECEETRKVLKEEDCLVSRQKHHLRNMRDCLLWNFAKVILFWTLADAQVRHWVYTGLSIYI</sequence>
<proteinExistence type="predicted"/>
<evidence type="ECO:0000313" key="1">
    <source>
        <dbReference type="EMBL" id="ROL43821.1"/>
    </source>
</evidence>
<protein>
    <submittedName>
        <fullName evidence="1">Uncharacterized protein</fullName>
    </submittedName>
</protein>
<keyword evidence="2" id="KW-1185">Reference proteome</keyword>
<evidence type="ECO:0000313" key="2">
    <source>
        <dbReference type="Proteomes" id="UP000281406"/>
    </source>
</evidence>
<dbReference type="Proteomes" id="UP000281406">
    <property type="component" value="Unassembled WGS sequence"/>
</dbReference>
<organism evidence="1 2">
    <name type="scientific">Anabarilius grahami</name>
    <name type="common">Kanglang fish</name>
    <name type="synonym">Barilius grahami</name>
    <dbReference type="NCBI Taxonomy" id="495550"/>
    <lineage>
        <taxon>Eukaryota</taxon>
        <taxon>Metazoa</taxon>
        <taxon>Chordata</taxon>
        <taxon>Craniata</taxon>
        <taxon>Vertebrata</taxon>
        <taxon>Euteleostomi</taxon>
        <taxon>Actinopterygii</taxon>
        <taxon>Neopterygii</taxon>
        <taxon>Teleostei</taxon>
        <taxon>Ostariophysi</taxon>
        <taxon>Cypriniformes</taxon>
        <taxon>Xenocyprididae</taxon>
        <taxon>Xenocypridinae</taxon>
        <taxon>Xenocypridinae incertae sedis</taxon>
        <taxon>Anabarilius</taxon>
    </lineage>
</organism>
<accession>A0A3N0YD77</accession>
<dbReference type="AlphaFoldDB" id="A0A3N0YD77"/>
<dbReference type="EMBL" id="RJVU01047120">
    <property type="protein sequence ID" value="ROL43821.1"/>
    <property type="molecule type" value="Genomic_DNA"/>
</dbReference>
<reference evidence="1 2" key="1">
    <citation type="submission" date="2018-10" db="EMBL/GenBank/DDBJ databases">
        <title>Genome assembly for a Yunnan-Guizhou Plateau 3E fish, Anabarilius grahami (Regan), and its evolutionary and genetic applications.</title>
        <authorList>
            <person name="Jiang W."/>
        </authorList>
    </citation>
    <scope>NUCLEOTIDE SEQUENCE [LARGE SCALE GENOMIC DNA]</scope>
    <source>
        <strain evidence="1">AG-KIZ</strain>
        <tissue evidence="1">Muscle</tissue>
    </source>
</reference>